<name>A0A8D8JFC1_CULPI</name>
<reference evidence="2" key="1">
    <citation type="submission" date="2021-05" db="EMBL/GenBank/DDBJ databases">
        <authorList>
            <person name="Alioto T."/>
            <person name="Alioto T."/>
            <person name="Gomez Garrido J."/>
        </authorList>
    </citation>
    <scope>NUCLEOTIDE SEQUENCE</scope>
</reference>
<feature type="compositionally biased region" description="Basic and acidic residues" evidence="1">
    <location>
        <begin position="22"/>
        <end position="45"/>
    </location>
</feature>
<dbReference type="EMBL" id="HBUE01281903">
    <property type="protein sequence ID" value="CAG6569516.1"/>
    <property type="molecule type" value="Transcribed_RNA"/>
</dbReference>
<organism evidence="2">
    <name type="scientific">Culex pipiens</name>
    <name type="common">House mosquito</name>
    <dbReference type="NCBI Taxonomy" id="7175"/>
    <lineage>
        <taxon>Eukaryota</taxon>
        <taxon>Metazoa</taxon>
        <taxon>Ecdysozoa</taxon>
        <taxon>Arthropoda</taxon>
        <taxon>Hexapoda</taxon>
        <taxon>Insecta</taxon>
        <taxon>Pterygota</taxon>
        <taxon>Neoptera</taxon>
        <taxon>Endopterygota</taxon>
        <taxon>Diptera</taxon>
        <taxon>Nematocera</taxon>
        <taxon>Culicoidea</taxon>
        <taxon>Culicidae</taxon>
        <taxon>Culicinae</taxon>
        <taxon>Culicini</taxon>
        <taxon>Culex</taxon>
        <taxon>Culex</taxon>
    </lineage>
</organism>
<feature type="region of interest" description="Disordered" evidence="1">
    <location>
        <begin position="64"/>
        <end position="103"/>
    </location>
</feature>
<evidence type="ECO:0000313" key="2">
    <source>
        <dbReference type="EMBL" id="CAG6569516.1"/>
    </source>
</evidence>
<dbReference type="EMBL" id="HBUE01176391">
    <property type="protein sequence ID" value="CAG6517984.1"/>
    <property type="molecule type" value="Transcribed_RNA"/>
</dbReference>
<evidence type="ECO:0000256" key="1">
    <source>
        <dbReference type="SAM" id="MobiDB-lite"/>
    </source>
</evidence>
<accession>A0A8D8JFC1</accession>
<feature type="region of interest" description="Disordered" evidence="1">
    <location>
        <begin position="1"/>
        <end position="45"/>
    </location>
</feature>
<proteinExistence type="predicted"/>
<sequence length="103" mass="11203">MPETRQSGGLVHRSPGSVNKPRSVEAEGEERVRVRAEAADRQAEQKKAFRSGGVCPGCVDATTTASSRSRRERAAAAVTVPERGPKEEGRRGRVREKHYTSTS</sequence>
<dbReference type="AlphaFoldDB" id="A0A8D8JFC1"/>
<protein>
    <submittedName>
        <fullName evidence="2">(northern house mosquito) hypothetical protein</fullName>
    </submittedName>
</protein>